<sequence>MSTQQDQWSCYKCYNLMLDNYQQAREQIDQEIKQLLKVIQNFISSILQISTPDFKVDDQDYDFIVNKQAGKKDFYYKYCLYFEIWQNYINRETKQLIECLNMFLIEVQKIHPHNFIQENSNQEEKRAQKNNWQMVDKKDQKELCCCLAFNSNSTILIAGAQSQIILWKFSQGQLIEESQILYGHEKPVTCLVFHKNQDFFISGSEDCTLRVWRKQWVQNWISKSYKIYKQEVLGVLLDDQSNQVISWSKENIIKIYLLFNKDELKQIQILKKHNSNIDCVCMDQKSKILCSSGSDKQLIIWKKNQKMEWQFQYVISKTNNDNICRMTFLNETLVCVYWTEGIVQPFQLKDDKYVEKLELQINLNSQCDGEILFPCIYNKQQDILIMKHYKYIYIFNSNLVQCSIPIECQDYYCYGALSNDGKYLAIWDDSSKMIRIYQNPQL</sequence>
<dbReference type="GO" id="GO:0097361">
    <property type="term" value="C:cytosolic [4Fe-4S] assembly targeting complex"/>
    <property type="evidence" value="ECO:0007669"/>
    <property type="project" value="TreeGrafter"/>
</dbReference>
<evidence type="ECO:0000256" key="2">
    <source>
        <dbReference type="SAM" id="Coils"/>
    </source>
</evidence>
<dbReference type="Proteomes" id="UP000689195">
    <property type="component" value="Unassembled WGS sequence"/>
</dbReference>
<keyword evidence="2" id="KW-0175">Coiled coil</keyword>
<dbReference type="InterPro" id="IPR001680">
    <property type="entry name" value="WD40_rpt"/>
</dbReference>
<dbReference type="AlphaFoldDB" id="A0A8S1U0D9"/>
<dbReference type="PROSITE" id="PS50294">
    <property type="entry name" value="WD_REPEATS_REGION"/>
    <property type="match status" value="1"/>
</dbReference>
<keyword evidence="4" id="KW-1185">Reference proteome</keyword>
<feature type="repeat" description="WD" evidence="1">
    <location>
        <begin position="181"/>
        <end position="212"/>
    </location>
</feature>
<dbReference type="PANTHER" id="PTHR19920">
    <property type="entry name" value="WD40 PROTEIN CIAO1"/>
    <property type="match status" value="1"/>
</dbReference>
<evidence type="ECO:0000256" key="1">
    <source>
        <dbReference type="PROSITE-ProRule" id="PRU00221"/>
    </source>
</evidence>
<feature type="coiled-coil region" evidence="2">
    <location>
        <begin position="11"/>
        <end position="41"/>
    </location>
</feature>
<dbReference type="EMBL" id="CAJJDO010000033">
    <property type="protein sequence ID" value="CAD8159371.1"/>
    <property type="molecule type" value="Genomic_DNA"/>
</dbReference>
<feature type="repeat" description="WD" evidence="1">
    <location>
        <begin position="270"/>
        <end position="302"/>
    </location>
</feature>
<reference evidence="3" key="1">
    <citation type="submission" date="2021-01" db="EMBL/GenBank/DDBJ databases">
        <authorList>
            <consortium name="Genoscope - CEA"/>
            <person name="William W."/>
        </authorList>
    </citation>
    <scope>NUCLEOTIDE SEQUENCE</scope>
</reference>
<dbReference type="PANTHER" id="PTHR19920:SF0">
    <property type="entry name" value="CYTOSOLIC IRON-SULFUR PROTEIN ASSEMBLY PROTEIN CIAO1-RELATED"/>
    <property type="match status" value="1"/>
</dbReference>
<dbReference type="OrthoDB" id="20669at2759"/>
<keyword evidence="1" id="KW-0853">WD repeat</keyword>
<gene>
    <name evidence="3" type="ORF">PPENT_87.1.T0330098</name>
</gene>
<accession>A0A8S1U0D9</accession>
<organism evidence="3 4">
    <name type="scientific">Paramecium pentaurelia</name>
    <dbReference type="NCBI Taxonomy" id="43138"/>
    <lineage>
        <taxon>Eukaryota</taxon>
        <taxon>Sar</taxon>
        <taxon>Alveolata</taxon>
        <taxon>Ciliophora</taxon>
        <taxon>Intramacronucleata</taxon>
        <taxon>Oligohymenophorea</taxon>
        <taxon>Peniculida</taxon>
        <taxon>Parameciidae</taxon>
        <taxon>Paramecium</taxon>
    </lineage>
</organism>
<dbReference type="PROSITE" id="PS50082">
    <property type="entry name" value="WD_REPEATS_2"/>
    <property type="match status" value="2"/>
</dbReference>
<dbReference type="Pfam" id="PF00400">
    <property type="entry name" value="WD40"/>
    <property type="match status" value="2"/>
</dbReference>
<proteinExistence type="predicted"/>
<dbReference type="GO" id="GO:0016226">
    <property type="term" value="P:iron-sulfur cluster assembly"/>
    <property type="evidence" value="ECO:0007669"/>
    <property type="project" value="TreeGrafter"/>
</dbReference>
<comment type="caution">
    <text evidence="3">The sequence shown here is derived from an EMBL/GenBank/DDBJ whole genome shotgun (WGS) entry which is preliminary data.</text>
</comment>
<dbReference type="SMART" id="SM00320">
    <property type="entry name" value="WD40"/>
    <property type="match status" value="4"/>
</dbReference>
<protein>
    <recommendedName>
        <fullName evidence="5">WD40-repeat-containing domain</fullName>
    </recommendedName>
</protein>
<evidence type="ECO:0008006" key="5">
    <source>
        <dbReference type="Google" id="ProtNLM"/>
    </source>
</evidence>
<evidence type="ECO:0000313" key="3">
    <source>
        <dbReference type="EMBL" id="CAD8159371.1"/>
    </source>
</evidence>
<evidence type="ECO:0000313" key="4">
    <source>
        <dbReference type="Proteomes" id="UP000689195"/>
    </source>
</evidence>
<name>A0A8S1U0D9_9CILI</name>